<dbReference type="GO" id="GO:0032259">
    <property type="term" value="P:methylation"/>
    <property type="evidence" value="ECO:0007669"/>
    <property type="project" value="UniProtKB-KW"/>
</dbReference>
<evidence type="ECO:0000313" key="1">
    <source>
        <dbReference type="EMBL" id="GAS96583.1"/>
    </source>
</evidence>
<keyword evidence="1" id="KW-0808">Transferase</keyword>
<organism evidence="1 2">
    <name type="scientific">Mycolicibacterium canariasense</name>
    <name type="common">Mycobacterium canariasense</name>
    <dbReference type="NCBI Taxonomy" id="228230"/>
    <lineage>
        <taxon>Bacteria</taxon>
        <taxon>Bacillati</taxon>
        <taxon>Actinomycetota</taxon>
        <taxon>Actinomycetes</taxon>
        <taxon>Mycobacteriales</taxon>
        <taxon>Mycobacteriaceae</taxon>
        <taxon>Mycolicibacterium</taxon>
    </lineage>
</organism>
<dbReference type="STRING" id="228230.RMCC_3549"/>
<dbReference type="EMBL" id="BCSY01000054">
    <property type="protein sequence ID" value="GAS96583.1"/>
    <property type="molecule type" value="Genomic_DNA"/>
</dbReference>
<reference evidence="2" key="1">
    <citation type="journal article" date="2016" name="Genome Announc.">
        <title>Draft Genome Sequences of Five Rapidly Growing Mycobacterium Species, M. thermoresistibile, M. fortuitum subsp. acetamidolyticum, M. canariasense, M. brisbanense, and M. novocastrense.</title>
        <authorList>
            <person name="Katahira K."/>
            <person name="Ogura Y."/>
            <person name="Gotoh Y."/>
            <person name="Hayashi T."/>
        </authorList>
    </citation>
    <scope>NUCLEOTIDE SEQUENCE [LARGE SCALE GENOMIC DNA]</scope>
    <source>
        <strain evidence="2">JCM15298</strain>
    </source>
</reference>
<comment type="caution">
    <text evidence="1">The sequence shown here is derived from an EMBL/GenBank/DDBJ whole genome shotgun (WGS) entry which is preliminary data.</text>
</comment>
<keyword evidence="2" id="KW-1185">Reference proteome</keyword>
<sequence>MPEANSFLSQCQPFCNIAGRYLAGTVMSVTHVTFVIAQAIPDEQFDGEERCGAKPEIGRGDEV</sequence>
<keyword evidence="1" id="KW-0489">Methyltransferase</keyword>
<dbReference type="AlphaFoldDB" id="A0A100WEM7"/>
<proteinExistence type="predicted"/>
<evidence type="ECO:0000313" key="2">
    <source>
        <dbReference type="Proteomes" id="UP000069443"/>
    </source>
</evidence>
<dbReference type="Proteomes" id="UP000069443">
    <property type="component" value="Unassembled WGS sequence"/>
</dbReference>
<accession>A0A100WEM7</accession>
<reference evidence="2" key="2">
    <citation type="submission" date="2016-02" db="EMBL/GenBank/DDBJ databases">
        <title>Draft genome sequence of five rapidly growing Mycobacterium species.</title>
        <authorList>
            <person name="Katahira K."/>
            <person name="Gotou Y."/>
            <person name="Iida K."/>
            <person name="Ogura Y."/>
            <person name="Hayashi T."/>
        </authorList>
    </citation>
    <scope>NUCLEOTIDE SEQUENCE [LARGE SCALE GENOMIC DNA]</scope>
    <source>
        <strain evidence="2">JCM15298</strain>
    </source>
</reference>
<gene>
    <name evidence="1" type="primary">trmB</name>
    <name evidence="1" type="ORF">RMCC_3549</name>
</gene>
<name>A0A100WEM7_MYCCR</name>
<protein>
    <submittedName>
        <fullName evidence="1">tRNA (Guanine-N(7)-)-methyltransferase</fullName>
    </submittedName>
</protein>
<dbReference type="GO" id="GO:0008168">
    <property type="term" value="F:methyltransferase activity"/>
    <property type="evidence" value="ECO:0007669"/>
    <property type="project" value="UniProtKB-KW"/>
</dbReference>